<dbReference type="AlphaFoldDB" id="A0A5N6K1R5"/>
<proteinExistence type="predicted"/>
<dbReference type="GO" id="GO:0004672">
    <property type="term" value="F:protein kinase activity"/>
    <property type="evidence" value="ECO:0007669"/>
    <property type="project" value="InterPro"/>
</dbReference>
<gene>
    <name evidence="3" type="ORF">EYC80_008869</name>
</gene>
<reference evidence="3 4" key="1">
    <citation type="submission" date="2019-06" db="EMBL/GenBank/DDBJ databases">
        <title>Genome Sequence of the Brown Rot Fungal Pathogen Monilinia laxa.</title>
        <authorList>
            <person name="De Miccolis Angelini R.M."/>
            <person name="Landi L."/>
            <person name="Abate D."/>
            <person name="Pollastro S."/>
            <person name="Romanazzi G."/>
            <person name="Faretra F."/>
        </authorList>
    </citation>
    <scope>NUCLEOTIDE SEQUENCE [LARGE SCALE GENOMIC DNA]</scope>
    <source>
        <strain evidence="3 4">Mlax316</strain>
    </source>
</reference>
<accession>A0A5N6K1R5</accession>
<name>A0A5N6K1R5_MONLA</name>
<feature type="domain" description="Protein kinase" evidence="2">
    <location>
        <begin position="33"/>
        <end position="432"/>
    </location>
</feature>
<feature type="compositionally biased region" description="Basic and acidic residues" evidence="1">
    <location>
        <begin position="8"/>
        <end position="21"/>
    </location>
</feature>
<dbReference type="InterPro" id="IPR000719">
    <property type="entry name" value="Prot_kinase_dom"/>
</dbReference>
<evidence type="ECO:0000313" key="4">
    <source>
        <dbReference type="Proteomes" id="UP000326757"/>
    </source>
</evidence>
<sequence length="605" mass="69991">MADDDDPIRDGGPRFQAFRDTEPNWSPRIGDNWEYAGLIHKGKSCLIARYRCKDEDPPHSRDLVLKVNYRRVRANRIGGYPAGYDDDYKLESQFLEGLSGLYERDKDPPGAELRRPQGIVRQYSAQWVAFEPEKDDEEKGGNEVSFLEFCPGVKWRDTQFHDLGVFDRKDMPPLSEIDIWIIFKQFTRMIMMLDSGNEVAMEDEDAHSRQPPDWLTNEMCHYDIEPRNSKFSFGKSKTRVLNKIFFAILETHYKYLREMSKTMPDVTGSQISPKVDEKASRAPEAVIGDEEFLQPFRHGSCSNIFQFANIIRCLMHQDQSPNMHVHPEDEDWIAALPRQHKFLAEEDTAGRKIKEELPLSYATMHSDLTEIYSGDLRRLVAECMRESPTLRPSVKSLWLRVRNGYNASIEGREGPHDANAERRTFPPIHPLFAATTVAGSLTWRTPAPGWIEDGEELPRTPECPSPAHPIKNILFYRNLGDDLPEDLFKWPRSIPQIPLRRPHGPPLLETRPSVNIPERLGDAPGSITRNLQMMGYYDRMGRMWMGEANYWKMLEAGLDPETYGWEMRMPDPERDLDQEPLSGTEYDEGDSEEDWDKWRDGLTHK</sequence>
<evidence type="ECO:0000256" key="1">
    <source>
        <dbReference type="SAM" id="MobiDB-lite"/>
    </source>
</evidence>
<evidence type="ECO:0000313" key="3">
    <source>
        <dbReference type="EMBL" id="KAB8296062.1"/>
    </source>
</evidence>
<protein>
    <recommendedName>
        <fullName evidence="2">Protein kinase domain-containing protein</fullName>
    </recommendedName>
</protein>
<dbReference type="Proteomes" id="UP000326757">
    <property type="component" value="Unassembled WGS sequence"/>
</dbReference>
<dbReference type="PROSITE" id="PS50011">
    <property type="entry name" value="PROTEIN_KINASE_DOM"/>
    <property type="match status" value="1"/>
</dbReference>
<comment type="caution">
    <text evidence="3">The sequence shown here is derived from an EMBL/GenBank/DDBJ whole genome shotgun (WGS) entry which is preliminary data.</text>
</comment>
<feature type="compositionally biased region" description="Basic and acidic residues" evidence="1">
    <location>
        <begin position="568"/>
        <end position="577"/>
    </location>
</feature>
<feature type="compositionally biased region" description="Acidic residues" evidence="1">
    <location>
        <begin position="585"/>
        <end position="595"/>
    </location>
</feature>
<feature type="region of interest" description="Disordered" evidence="1">
    <location>
        <begin position="501"/>
        <end position="521"/>
    </location>
</feature>
<feature type="compositionally biased region" description="Basic and acidic residues" evidence="1">
    <location>
        <begin position="596"/>
        <end position="605"/>
    </location>
</feature>
<keyword evidence="4" id="KW-1185">Reference proteome</keyword>
<dbReference type="EMBL" id="VIGI01000009">
    <property type="protein sequence ID" value="KAB8296062.1"/>
    <property type="molecule type" value="Genomic_DNA"/>
</dbReference>
<organism evidence="3 4">
    <name type="scientific">Monilinia laxa</name>
    <name type="common">Brown rot fungus</name>
    <name type="synonym">Sclerotinia laxa</name>
    <dbReference type="NCBI Taxonomy" id="61186"/>
    <lineage>
        <taxon>Eukaryota</taxon>
        <taxon>Fungi</taxon>
        <taxon>Dikarya</taxon>
        <taxon>Ascomycota</taxon>
        <taxon>Pezizomycotina</taxon>
        <taxon>Leotiomycetes</taxon>
        <taxon>Helotiales</taxon>
        <taxon>Sclerotiniaceae</taxon>
        <taxon>Monilinia</taxon>
    </lineage>
</organism>
<dbReference type="OrthoDB" id="4062651at2759"/>
<dbReference type="GO" id="GO:0005524">
    <property type="term" value="F:ATP binding"/>
    <property type="evidence" value="ECO:0007669"/>
    <property type="project" value="InterPro"/>
</dbReference>
<feature type="region of interest" description="Disordered" evidence="1">
    <location>
        <begin position="1"/>
        <end position="21"/>
    </location>
</feature>
<evidence type="ECO:0000259" key="2">
    <source>
        <dbReference type="PROSITE" id="PS50011"/>
    </source>
</evidence>
<feature type="region of interest" description="Disordered" evidence="1">
    <location>
        <begin position="565"/>
        <end position="605"/>
    </location>
</feature>